<proteinExistence type="predicted"/>
<dbReference type="EMBL" id="JABDTM020030184">
    <property type="protein sequence ID" value="KAH0807518.1"/>
    <property type="molecule type" value="Genomic_DNA"/>
</dbReference>
<feature type="compositionally biased region" description="Basic and acidic residues" evidence="1">
    <location>
        <begin position="103"/>
        <end position="138"/>
    </location>
</feature>
<feature type="region of interest" description="Disordered" evidence="1">
    <location>
        <begin position="101"/>
        <end position="141"/>
    </location>
</feature>
<reference evidence="2" key="1">
    <citation type="journal article" date="2020" name="J Insects Food Feed">
        <title>The yellow mealworm (Tenebrio molitor) genome: a resource for the emerging insects as food and feed industry.</title>
        <authorList>
            <person name="Eriksson T."/>
            <person name="Andere A."/>
            <person name="Kelstrup H."/>
            <person name="Emery V."/>
            <person name="Picard C."/>
        </authorList>
    </citation>
    <scope>NUCLEOTIDE SEQUENCE</scope>
    <source>
        <strain evidence="2">Stoneville</strain>
        <tissue evidence="2">Whole head</tissue>
    </source>
</reference>
<comment type="caution">
    <text evidence="2">The sequence shown here is derived from an EMBL/GenBank/DDBJ whole genome shotgun (WGS) entry which is preliminary data.</text>
</comment>
<evidence type="ECO:0000313" key="3">
    <source>
        <dbReference type="Proteomes" id="UP000719412"/>
    </source>
</evidence>
<sequence>MGEEIQQDPGRKEIDTARSGEIQKDLRWEIQWRYDEVQGRHREAWRKHTQIRRRYEKIWRKSWEIGTRYEKIWKRSGKALEEIQERFERYRKICNGRSSGDMVKSRGDIRKHGGDTRRSEEDTRRSGGDMRRYREDAGKSGQGKLMEYTARSGEIQEDLRCKGQWKYDEVQGRYKETWREHMEIRRRYEKIQRRSWKIRARYEKMWKRYREIR</sequence>
<reference evidence="2" key="2">
    <citation type="submission" date="2021-08" db="EMBL/GenBank/DDBJ databases">
        <authorList>
            <person name="Eriksson T."/>
        </authorList>
    </citation>
    <scope>NUCLEOTIDE SEQUENCE</scope>
    <source>
        <strain evidence="2">Stoneville</strain>
        <tissue evidence="2">Whole head</tissue>
    </source>
</reference>
<name>A0A8J6L5V5_TENMO</name>
<accession>A0A8J6L5V5</accession>
<evidence type="ECO:0000313" key="2">
    <source>
        <dbReference type="EMBL" id="KAH0807518.1"/>
    </source>
</evidence>
<dbReference type="AlphaFoldDB" id="A0A8J6L5V5"/>
<protein>
    <submittedName>
        <fullName evidence="2">Uncharacterized protein</fullName>
    </submittedName>
</protein>
<evidence type="ECO:0000256" key="1">
    <source>
        <dbReference type="SAM" id="MobiDB-lite"/>
    </source>
</evidence>
<gene>
    <name evidence="2" type="ORF">GEV33_015273</name>
</gene>
<keyword evidence="3" id="KW-1185">Reference proteome</keyword>
<organism evidence="2 3">
    <name type="scientific">Tenebrio molitor</name>
    <name type="common">Yellow mealworm beetle</name>
    <dbReference type="NCBI Taxonomy" id="7067"/>
    <lineage>
        <taxon>Eukaryota</taxon>
        <taxon>Metazoa</taxon>
        <taxon>Ecdysozoa</taxon>
        <taxon>Arthropoda</taxon>
        <taxon>Hexapoda</taxon>
        <taxon>Insecta</taxon>
        <taxon>Pterygota</taxon>
        <taxon>Neoptera</taxon>
        <taxon>Endopterygota</taxon>
        <taxon>Coleoptera</taxon>
        <taxon>Polyphaga</taxon>
        <taxon>Cucujiformia</taxon>
        <taxon>Tenebrionidae</taxon>
        <taxon>Tenebrio</taxon>
    </lineage>
</organism>
<dbReference type="Proteomes" id="UP000719412">
    <property type="component" value="Unassembled WGS sequence"/>
</dbReference>